<feature type="compositionally biased region" description="Polar residues" evidence="1">
    <location>
        <begin position="1"/>
        <end position="16"/>
    </location>
</feature>
<comment type="caution">
    <text evidence="2">The sequence shown here is derived from an EMBL/GenBank/DDBJ whole genome shotgun (WGS) entry which is preliminary data.</text>
</comment>
<dbReference type="EMBL" id="JAUESC010000381">
    <property type="protein sequence ID" value="KAK0590824.1"/>
    <property type="molecule type" value="Genomic_DNA"/>
</dbReference>
<dbReference type="GO" id="GO:0005634">
    <property type="term" value="C:nucleus"/>
    <property type="evidence" value="ECO:0007669"/>
    <property type="project" value="TreeGrafter"/>
</dbReference>
<dbReference type="Proteomes" id="UP001168877">
    <property type="component" value="Unassembled WGS sequence"/>
</dbReference>
<dbReference type="AlphaFoldDB" id="A0AA39SFY0"/>
<dbReference type="InterPro" id="IPR044841">
    <property type="entry name" value="LUX/BOA-like"/>
</dbReference>
<reference evidence="2" key="2">
    <citation type="submission" date="2023-06" db="EMBL/GenBank/DDBJ databases">
        <authorList>
            <person name="Swenson N.G."/>
            <person name="Wegrzyn J.L."/>
            <person name="Mcevoy S.L."/>
        </authorList>
    </citation>
    <scope>NUCLEOTIDE SEQUENCE</scope>
    <source>
        <strain evidence="2">NS2018</strain>
        <tissue evidence="2">Leaf</tissue>
    </source>
</reference>
<evidence type="ECO:0000313" key="2">
    <source>
        <dbReference type="EMBL" id="KAK0590824.1"/>
    </source>
</evidence>
<feature type="region of interest" description="Disordered" evidence="1">
    <location>
        <begin position="212"/>
        <end position="256"/>
    </location>
</feature>
<feature type="compositionally biased region" description="Acidic residues" evidence="1">
    <location>
        <begin position="390"/>
        <end position="405"/>
    </location>
</feature>
<evidence type="ECO:0000256" key="1">
    <source>
        <dbReference type="SAM" id="MobiDB-lite"/>
    </source>
</evidence>
<gene>
    <name evidence="2" type="ORF">LWI29_032109</name>
</gene>
<accession>A0AA39SFY0</accession>
<protein>
    <submittedName>
        <fullName evidence="2">Uncharacterized protein</fullName>
    </submittedName>
</protein>
<evidence type="ECO:0000313" key="3">
    <source>
        <dbReference type="Proteomes" id="UP001168877"/>
    </source>
</evidence>
<dbReference type="GO" id="GO:0003700">
    <property type="term" value="F:DNA-binding transcription factor activity"/>
    <property type="evidence" value="ECO:0007669"/>
    <property type="project" value="InterPro"/>
</dbReference>
<proteinExistence type="predicted"/>
<feature type="region of interest" description="Disordered" evidence="1">
    <location>
        <begin position="153"/>
        <end position="176"/>
    </location>
</feature>
<feature type="region of interest" description="Disordered" evidence="1">
    <location>
        <begin position="1"/>
        <end position="42"/>
    </location>
</feature>
<feature type="region of interest" description="Disordered" evidence="1">
    <location>
        <begin position="77"/>
        <end position="101"/>
    </location>
</feature>
<dbReference type="PANTHER" id="PTHR31442">
    <property type="entry name" value="HOMEODOMAIN-LIKE SUPERFAMILY PROTEIN-RELATED"/>
    <property type="match status" value="1"/>
</dbReference>
<keyword evidence="3" id="KW-1185">Reference proteome</keyword>
<organism evidence="2 3">
    <name type="scientific">Acer saccharum</name>
    <name type="common">Sugar maple</name>
    <dbReference type="NCBI Taxonomy" id="4024"/>
    <lineage>
        <taxon>Eukaryota</taxon>
        <taxon>Viridiplantae</taxon>
        <taxon>Streptophyta</taxon>
        <taxon>Embryophyta</taxon>
        <taxon>Tracheophyta</taxon>
        <taxon>Spermatophyta</taxon>
        <taxon>Magnoliopsida</taxon>
        <taxon>eudicotyledons</taxon>
        <taxon>Gunneridae</taxon>
        <taxon>Pentapetalae</taxon>
        <taxon>rosids</taxon>
        <taxon>malvids</taxon>
        <taxon>Sapindales</taxon>
        <taxon>Sapindaceae</taxon>
        <taxon>Hippocastanoideae</taxon>
        <taxon>Acereae</taxon>
        <taxon>Acer</taxon>
    </lineage>
</organism>
<feature type="compositionally biased region" description="Basic and acidic residues" evidence="1">
    <location>
        <begin position="425"/>
        <end position="449"/>
    </location>
</feature>
<feature type="compositionally biased region" description="Polar residues" evidence="1">
    <location>
        <begin position="235"/>
        <end position="245"/>
    </location>
</feature>
<feature type="region of interest" description="Disordered" evidence="1">
    <location>
        <begin position="384"/>
        <end position="449"/>
    </location>
</feature>
<name>A0AA39SFY0_ACESA</name>
<sequence length="511" mass="54794">MKVEHNSVQNLKVQSSLEERREGTAGGLQILSSDDVRRGEDDGGLMAVRFGSFSGHGSGLLKVGPAEEGQISPKQLEEKGIDDVGPGQDVGPVLNKEDPHLGKGITEEMSLVVHTTPVANSVPLKSTARNWKRMARAKKSDILSYNQSKSFRNLQTVSTKGKKSSQGKGASPTSKSKFILAGKRSGLGNYHSSSQSSSLPKGNLLSSLKHWEKKKNSSNNGQGSIQKIDRAPSSPEFSAQNSAELGSSGAGSDEPVRTLERPRLVWTDKFFDAVAHLGIKNAVAKTIMQLKNDDGDNNGGGGNKNKKKDSYLELLDRGSLEFLEWPESFKGLSNLKGLSLKNCKKLIRMPELPSSIILVKLKINHINLKPPDLAGCSIPEKLRKKTTADADGDADNDGGDADNDGGDDRDNNGGGGDKNKKKGGGHSDGEGNGDGGDKAEGGDGEEKGMNNDCTGQLGFGYRCTYHAGYENGYPVEQLHALIMFFLFCSENMINYCSIMPPVRDVTLMICA</sequence>
<reference evidence="2" key="1">
    <citation type="journal article" date="2022" name="Plant J.">
        <title>Strategies of tolerance reflected in two North American maple genomes.</title>
        <authorList>
            <person name="McEvoy S.L."/>
            <person name="Sezen U.U."/>
            <person name="Trouern-Trend A."/>
            <person name="McMahon S.M."/>
            <person name="Schaberg P.G."/>
            <person name="Yang J."/>
            <person name="Wegrzyn J.L."/>
            <person name="Swenson N.G."/>
        </authorList>
    </citation>
    <scope>NUCLEOTIDE SEQUENCE</scope>
    <source>
        <strain evidence="2">NS2018</strain>
    </source>
</reference>
<dbReference type="PANTHER" id="PTHR31442:SF29">
    <property type="entry name" value="HOMEODOMAIN-LIKE SUPERFAMILY PROTEIN"/>
    <property type="match status" value="1"/>
</dbReference>